<dbReference type="PIRSF" id="PIRSF000103">
    <property type="entry name" value="HIBADH"/>
    <property type="match status" value="1"/>
</dbReference>
<reference evidence="7" key="1">
    <citation type="submission" date="2024-07" db="EMBL/GenBank/DDBJ databases">
        <authorList>
            <person name="Biller S.J."/>
        </authorList>
    </citation>
    <scope>NUCLEOTIDE SEQUENCE</scope>
    <source>
        <strain evidence="7">WC2420</strain>
    </source>
</reference>
<dbReference type="InterPro" id="IPR006115">
    <property type="entry name" value="6PGDH_NADP-bd"/>
</dbReference>
<dbReference type="Gene3D" id="1.10.1040.10">
    <property type="entry name" value="N-(1-d-carboxylethyl)-l-norvaline Dehydrogenase, domain 2"/>
    <property type="match status" value="1"/>
</dbReference>
<dbReference type="InterPro" id="IPR051265">
    <property type="entry name" value="HIBADH-related_NP60_sf"/>
</dbReference>
<dbReference type="RefSeq" id="WP_369787974.1">
    <property type="nucleotide sequence ID" value="NZ_CP165628.1"/>
</dbReference>
<dbReference type="PANTHER" id="PTHR43580">
    <property type="entry name" value="OXIDOREDUCTASE GLYR1-RELATED"/>
    <property type="match status" value="1"/>
</dbReference>
<evidence type="ECO:0000256" key="2">
    <source>
        <dbReference type="ARBA" id="ARBA00023027"/>
    </source>
</evidence>
<organism evidence="7">
    <name type="scientific">Rouxiella sp. WC2420</name>
    <dbReference type="NCBI Taxonomy" id="3234145"/>
    <lineage>
        <taxon>Bacteria</taxon>
        <taxon>Pseudomonadati</taxon>
        <taxon>Pseudomonadota</taxon>
        <taxon>Gammaproteobacteria</taxon>
        <taxon>Enterobacterales</taxon>
        <taxon>Yersiniaceae</taxon>
        <taxon>Rouxiella</taxon>
    </lineage>
</organism>
<dbReference type="EC" id="1.1.-.-" evidence="7"/>
<keyword evidence="2" id="KW-0520">NAD</keyword>
<dbReference type="InterPro" id="IPR029154">
    <property type="entry name" value="HIBADH-like_NADP-bd"/>
</dbReference>
<dbReference type="Pfam" id="PF14833">
    <property type="entry name" value="NAD_binding_11"/>
    <property type="match status" value="1"/>
</dbReference>
<dbReference type="SUPFAM" id="SSF51735">
    <property type="entry name" value="NAD(P)-binding Rossmann-fold domains"/>
    <property type="match status" value="1"/>
</dbReference>
<feature type="domain" description="3-hydroxyisobutyrate dehydrogenase-like NAD-binding" evidence="6">
    <location>
        <begin position="170"/>
        <end position="288"/>
    </location>
</feature>
<protein>
    <submittedName>
        <fullName evidence="7">NAD(P)-dependent oxidoreductase</fullName>
        <ecNumber evidence="7">1.1.-.-</ecNumber>
    </submittedName>
</protein>
<feature type="active site" evidence="3">
    <location>
        <position position="176"/>
    </location>
</feature>
<feature type="signal peptide" evidence="4">
    <location>
        <begin position="1"/>
        <end position="20"/>
    </location>
</feature>
<dbReference type="Gene3D" id="3.40.50.720">
    <property type="entry name" value="NAD(P)-binding Rossmann-like Domain"/>
    <property type="match status" value="1"/>
</dbReference>
<dbReference type="InterPro" id="IPR008927">
    <property type="entry name" value="6-PGluconate_DH-like_C_sf"/>
</dbReference>
<feature type="domain" description="6-phosphogluconate dehydrogenase NADP-binding" evidence="5">
    <location>
        <begin position="7"/>
        <end position="167"/>
    </location>
</feature>
<dbReference type="AlphaFoldDB" id="A0AB39VMC7"/>
<evidence type="ECO:0000313" key="7">
    <source>
        <dbReference type="EMBL" id="XDU70432.1"/>
    </source>
</evidence>
<accession>A0AB39VMC7</accession>
<dbReference type="Pfam" id="PF03446">
    <property type="entry name" value="NAD_binding_2"/>
    <property type="match status" value="1"/>
</dbReference>
<gene>
    <name evidence="7" type="ORF">AB3G37_12590</name>
</gene>
<dbReference type="InterPro" id="IPR036291">
    <property type="entry name" value="NAD(P)-bd_dom_sf"/>
</dbReference>
<dbReference type="GO" id="GO:0016616">
    <property type="term" value="F:oxidoreductase activity, acting on the CH-OH group of donors, NAD or NADP as acceptor"/>
    <property type="evidence" value="ECO:0007669"/>
    <property type="project" value="UniProtKB-ARBA"/>
</dbReference>
<dbReference type="SUPFAM" id="SSF48179">
    <property type="entry name" value="6-phosphogluconate dehydrogenase C-terminal domain-like"/>
    <property type="match status" value="1"/>
</dbReference>
<dbReference type="InterPro" id="IPR013328">
    <property type="entry name" value="6PGD_dom2"/>
</dbReference>
<dbReference type="EMBL" id="CP165628">
    <property type="protein sequence ID" value="XDU70432.1"/>
    <property type="molecule type" value="Genomic_DNA"/>
</dbReference>
<name>A0AB39VMC7_9GAMM</name>
<evidence type="ECO:0000259" key="5">
    <source>
        <dbReference type="Pfam" id="PF03446"/>
    </source>
</evidence>
<sequence length="293" mass="31098">MSQQPSVAVLGLGAMGHAFAANLIKKGFTTRVWNRTASKGDDLVKAGAVAGKTPRETVEGVDVVIAMLADGKTTQSVLNGEDGILAGLKQGGIVVQMGTIGVEATDELIAQLKKQRPDVVFFDAPVSGTKAPAEQAQIVVLASGDREKGAAVEPVFAAISKGVKWLGEAGRASKMKLVVNAWLISMVEGIAESSQLAQELGFTTDELWNVLDGGPLAVPYIKGKMEMFKTDDYTPQMQLTWALKDINLALKASGSRTLPLMQNISNTWQKAVDAGYGDSDLSVVYRYLGSQNK</sequence>
<feature type="chain" id="PRO_5044337711" evidence="4">
    <location>
        <begin position="21"/>
        <end position="293"/>
    </location>
</feature>
<proteinExistence type="predicted"/>
<keyword evidence="1 7" id="KW-0560">Oxidoreductase</keyword>
<dbReference type="PANTHER" id="PTHR43580:SF2">
    <property type="entry name" value="CYTOKINE-LIKE NUCLEAR FACTOR N-PAC"/>
    <property type="match status" value="1"/>
</dbReference>
<evidence type="ECO:0000256" key="4">
    <source>
        <dbReference type="SAM" id="SignalP"/>
    </source>
</evidence>
<keyword evidence="4" id="KW-0732">Signal</keyword>
<evidence type="ECO:0000256" key="3">
    <source>
        <dbReference type="PIRSR" id="PIRSR000103-1"/>
    </source>
</evidence>
<dbReference type="GO" id="GO:0051287">
    <property type="term" value="F:NAD binding"/>
    <property type="evidence" value="ECO:0007669"/>
    <property type="project" value="InterPro"/>
</dbReference>
<evidence type="ECO:0000259" key="6">
    <source>
        <dbReference type="Pfam" id="PF14833"/>
    </source>
</evidence>
<dbReference type="GO" id="GO:0050661">
    <property type="term" value="F:NADP binding"/>
    <property type="evidence" value="ECO:0007669"/>
    <property type="project" value="InterPro"/>
</dbReference>
<evidence type="ECO:0000256" key="1">
    <source>
        <dbReference type="ARBA" id="ARBA00023002"/>
    </source>
</evidence>
<dbReference type="InterPro" id="IPR015815">
    <property type="entry name" value="HIBADH-related"/>
</dbReference>